<feature type="compositionally biased region" description="Polar residues" evidence="2">
    <location>
        <begin position="164"/>
        <end position="176"/>
    </location>
</feature>
<feature type="region of interest" description="Disordered" evidence="2">
    <location>
        <begin position="617"/>
        <end position="672"/>
    </location>
</feature>
<dbReference type="AlphaFoldDB" id="A0A9Y3R8X4"/>
<sequence>MSKYELSSERLDTEFDHFLLDMKPYVLKHPSKTERQRCAQWIKKLCDPATCGSGLIGRKNRNMYARLLLQMLKRGVLDGPFTSKPEPGSLKTLPTYMSIYFDEPLSSLSVEHGVRSLPDWVTGELSGCSDDSLTMDLFKDKPSSTPVKDHHRRRPYEDRAASRPVSSSPLRQSPRQATRMVDGEPNHISPDDSDLEARLNSWNLGIEKPRYLREEPVPLSPIFKSSFGGKSNLASDQGAQLLQSKETEMKIKVLEAKHQEEKLKMQQRHDAEVEKILDRKNGEIEEMKSLHRTKQKESEETIRKLEKKVQSVLRESQVICESKEKQIAELKKMSDQSADCLKNEWEKKLHAAVTEMEQEKFELQKKHTQNIQELLEDTNIRLAKMESDYNARSQATEQTMRELELRVKQQSAEGEKGNTLRQKVTQEKAELEIHIASISTELQEANRRIMILQKEKEELSEQHEQATQKLQVKYETDLSHLHHEHALSAAKASEVMADLEKTVAQIKQQLEDSEHRRHQQVRDQEMKFQQEKDELLISCEKKVLALQTEAEKEKAEAKRKIAKLEEALREKESQLDRARESQRQHIQQADMALEQFKKQVELSSEKAYADMKLQMAEQRMQHEQERTRLQQQHSAEKDSLVQEHQREASSLERQARAVLQQHQQHTQEWRKRDAQTIADLEAQLSELREDLKKAHAQHKQQLAEMALLQEEEKQRATLDKQASLDRLERNHQQEKDAAHEKTNSRLKQIEREYSQKLAKSAQLIAELQTSVCDSKEEAIRLQTAMEKQLKEASARWEEERKTVTHRADQTHKALQEKVESLQRQLHLAEKNLLSKELETEEKVTMVHKEYEEKIKGLMPVELRQELEDTISSLKAQVNFLQMRASLLQEDLDACRSSR</sequence>
<reference evidence="5" key="1">
    <citation type="submission" date="2025-08" db="UniProtKB">
        <authorList>
            <consortium name="RefSeq"/>
        </authorList>
    </citation>
    <scope>IDENTIFICATION</scope>
</reference>
<dbReference type="InterPro" id="IPR027831">
    <property type="entry name" value="DUF4485"/>
</dbReference>
<dbReference type="InterPro" id="IPR055310">
    <property type="entry name" value="CEP112"/>
</dbReference>
<dbReference type="CTD" id="201134"/>
<feature type="domain" description="DUF4485" evidence="3">
    <location>
        <begin position="11"/>
        <end position="96"/>
    </location>
</feature>
<evidence type="ECO:0000313" key="5">
    <source>
        <dbReference type="RefSeq" id="XP_005734705.1"/>
    </source>
</evidence>
<dbReference type="GeneID" id="102208062"/>
<protein>
    <submittedName>
        <fullName evidence="5">Centrosomal protein of 112 kDa isoform X2</fullName>
    </submittedName>
</protein>
<accession>A0A9Y3R8X4</accession>
<evidence type="ECO:0000256" key="1">
    <source>
        <dbReference type="SAM" id="Coils"/>
    </source>
</evidence>
<name>A0A9Y3R8X4_9CICH</name>
<feature type="region of interest" description="Disordered" evidence="2">
    <location>
        <begin position="136"/>
        <end position="195"/>
    </location>
</feature>
<keyword evidence="4" id="KW-1185">Reference proteome</keyword>
<organism evidence="4 5">
    <name type="scientific">Pundamilia nyererei</name>
    <dbReference type="NCBI Taxonomy" id="303518"/>
    <lineage>
        <taxon>Eukaryota</taxon>
        <taxon>Metazoa</taxon>
        <taxon>Chordata</taxon>
        <taxon>Craniata</taxon>
        <taxon>Vertebrata</taxon>
        <taxon>Euteleostomi</taxon>
        <taxon>Actinopterygii</taxon>
        <taxon>Neopterygii</taxon>
        <taxon>Teleostei</taxon>
        <taxon>Neoteleostei</taxon>
        <taxon>Acanthomorphata</taxon>
        <taxon>Ovalentaria</taxon>
        <taxon>Cichlomorphae</taxon>
        <taxon>Cichliformes</taxon>
        <taxon>Cichlidae</taxon>
        <taxon>African cichlids</taxon>
        <taxon>Pseudocrenilabrinae</taxon>
        <taxon>Haplochromini</taxon>
        <taxon>Pundamilia</taxon>
    </lineage>
</organism>
<proteinExistence type="predicted"/>
<keyword evidence="1" id="KW-0175">Coiled coil</keyword>
<dbReference type="Proteomes" id="UP000695023">
    <property type="component" value="Unplaced"/>
</dbReference>
<dbReference type="RefSeq" id="XP_005734705.1">
    <property type="nucleotide sequence ID" value="XM_005734648.1"/>
</dbReference>
<dbReference type="PANTHER" id="PTHR18871:SF2">
    <property type="entry name" value="CENTROSOMAL PROTEIN OF 112 KDA"/>
    <property type="match status" value="1"/>
</dbReference>
<dbReference type="PANTHER" id="PTHR18871">
    <property type="entry name" value="CENTROSOMAL PROTEIN OF 112 KDA"/>
    <property type="match status" value="1"/>
</dbReference>
<dbReference type="Pfam" id="PF14846">
    <property type="entry name" value="DUF4485"/>
    <property type="match status" value="1"/>
</dbReference>
<gene>
    <name evidence="5" type="primary">cep112</name>
</gene>
<feature type="compositionally biased region" description="Basic and acidic residues" evidence="2">
    <location>
        <begin position="619"/>
        <end position="655"/>
    </location>
</feature>
<evidence type="ECO:0000313" key="4">
    <source>
        <dbReference type="Proteomes" id="UP000695023"/>
    </source>
</evidence>
<evidence type="ECO:0000259" key="3">
    <source>
        <dbReference type="Pfam" id="PF14846"/>
    </source>
</evidence>
<feature type="coiled-coil region" evidence="1">
    <location>
        <begin position="244"/>
        <end position="333"/>
    </location>
</feature>
<evidence type="ECO:0000256" key="2">
    <source>
        <dbReference type="SAM" id="MobiDB-lite"/>
    </source>
</evidence>
<feature type="coiled-coil region" evidence="1">
    <location>
        <begin position="863"/>
        <end position="890"/>
    </location>
</feature>